<dbReference type="Proteomes" id="UP001627154">
    <property type="component" value="Unassembled WGS sequence"/>
</dbReference>
<dbReference type="Gene3D" id="2.170.140.10">
    <property type="entry name" value="Chitin binding domain"/>
    <property type="match status" value="2"/>
</dbReference>
<feature type="region of interest" description="Disordered" evidence="8">
    <location>
        <begin position="952"/>
        <end position="1042"/>
    </location>
</feature>
<dbReference type="InterPro" id="IPR050314">
    <property type="entry name" value="Glycosyl_Hydrlase_18"/>
</dbReference>
<dbReference type="SUPFAM" id="SSF54556">
    <property type="entry name" value="Chitinase insertion domain"/>
    <property type="match status" value="2"/>
</dbReference>
<feature type="domain" description="GH18" evidence="11">
    <location>
        <begin position="128"/>
        <end position="468"/>
    </location>
</feature>
<dbReference type="SMART" id="SM00494">
    <property type="entry name" value="ChtBD2"/>
    <property type="match status" value="3"/>
</dbReference>
<dbReference type="GO" id="GO:0006032">
    <property type="term" value="P:chitin catabolic process"/>
    <property type="evidence" value="ECO:0007669"/>
    <property type="project" value="UniProtKB-ARBA"/>
</dbReference>
<dbReference type="PROSITE" id="PS01095">
    <property type="entry name" value="GH18_1"/>
    <property type="match status" value="2"/>
</dbReference>
<keyword evidence="4 7" id="KW-0378">Hydrolase</keyword>
<evidence type="ECO:0000256" key="8">
    <source>
        <dbReference type="SAM" id="MobiDB-lite"/>
    </source>
</evidence>
<feature type="domain" description="Chitin-binding type-2" evidence="10">
    <location>
        <begin position="1044"/>
        <end position="1101"/>
    </location>
</feature>
<dbReference type="SUPFAM" id="SSF57625">
    <property type="entry name" value="Invertebrate chitin-binding proteins"/>
    <property type="match status" value="2"/>
</dbReference>
<dbReference type="InterPro" id="IPR001223">
    <property type="entry name" value="Glyco_hydro18_cat"/>
</dbReference>
<keyword evidence="6 7" id="KW-0326">Glycosidase</keyword>
<reference evidence="12 13" key="1">
    <citation type="journal article" date="2024" name="bioRxiv">
        <title>A reference genome for Trichogramma kaykai: A tiny desert-dwelling parasitoid wasp with competing sex-ratio distorters.</title>
        <authorList>
            <person name="Culotta J."/>
            <person name="Lindsey A.R."/>
        </authorList>
    </citation>
    <scope>NUCLEOTIDE SEQUENCE [LARGE SCALE GENOMIC DNA]</scope>
    <source>
        <strain evidence="12 13">KSX58</strain>
    </source>
</reference>
<dbReference type="AlphaFoldDB" id="A0ABD2WX85"/>
<dbReference type="GO" id="GO:0008061">
    <property type="term" value="F:chitin binding"/>
    <property type="evidence" value="ECO:0007669"/>
    <property type="project" value="UniProtKB-KW"/>
</dbReference>
<dbReference type="InterPro" id="IPR001579">
    <property type="entry name" value="Glyco_hydro_18_chit_AS"/>
</dbReference>
<dbReference type="SMART" id="SM00636">
    <property type="entry name" value="Glyco_18"/>
    <property type="match status" value="2"/>
</dbReference>
<organism evidence="12 13">
    <name type="scientific">Trichogramma kaykai</name>
    <dbReference type="NCBI Taxonomy" id="54128"/>
    <lineage>
        <taxon>Eukaryota</taxon>
        <taxon>Metazoa</taxon>
        <taxon>Ecdysozoa</taxon>
        <taxon>Arthropoda</taxon>
        <taxon>Hexapoda</taxon>
        <taxon>Insecta</taxon>
        <taxon>Pterygota</taxon>
        <taxon>Neoptera</taxon>
        <taxon>Endopterygota</taxon>
        <taxon>Hymenoptera</taxon>
        <taxon>Apocrita</taxon>
        <taxon>Proctotrupomorpha</taxon>
        <taxon>Chalcidoidea</taxon>
        <taxon>Trichogrammatidae</taxon>
        <taxon>Trichogramma</taxon>
    </lineage>
</organism>
<feature type="domain" description="Chitin-binding type-2" evidence="10">
    <location>
        <begin position="64"/>
        <end position="105"/>
    </location>
</feature>
<evidence type="ECO:0000256" key="9">
    <source>
        <dbReference type="SAM" id="SignalP"/>
    </source>
</evidence>
<evidence type="ECO:0000256" key="6">
    <source>
        <dbReference type="ARBA" id="ARBA00023295"/>
    </source>
</evidence>
<keyword evidence="2" id="KW-0147">Chitin-binding</keyword>
<dbReference type="GO" id="GO:0004568">
    <property type="term" value="F:chitinase activity"/>
    <property type="evidence" value="ECO:0007669"/>
    <property type="project" value="UniProtKB-ARBA"/>
</dbReference>
<evidence type="ECO:0000256" key="1">
    <source>
        <dbReference type="ARBA" id="ARBA00009121"/>
    </source>
</evidence>
<evidence type="ECO:0000259" key="11">
    <source>
        <dbReference type="PROSITE" id="PS51910"/>
    </source>
</evidence>
<accession>A0ABD2WX85</accession>
<comment type="caution">
    <text evidence="12">The sequence shown here is derived from an EMBL/GenBank/DDBJ whole genome shotgun (WGS) entry which is preliminary data.</text>
</comment>
<keyword evidence="3 9" id="KW-0732">Signal</keyword>
<dbReference type="InterPro" id="IPR011583">
    <property type="entry name" value="Chitinase_II/V-like_cat"/>
</dbReference>
<evidence type="ECO:0000256" key="3">
    <source>
        <dbReference type="ARBA" id="ARBA00022729"/>
    </source>
</evidence>
<proteinExistence type="inferred from homology"/>
<evidence type="ECO:0000256" key="7">
    <source>
        <dbReference type="RuleBase" id="RU000489"/>
    </source>
</evidence>
<evidence type="ECO:0000313" key="13">
    <source>
        <dbReference type="Proteomes" id="UP001627154"/>
    </source>
</evidence>
<evidence type="ECO:0000256" key="5">
    <source>
        <dbReference type="ARBA" id="ARBA00023157"/>
    </source>
</evidence>
<sequence length="1101" mass="121017">MKIAIMFFIGLVAFASAQNEGEPDQYLPEPNEIDQSEPVENQDNGISEVEDVMPKKSNNRGESSEYCTESKLYRNPENCGTFYNCGVGHVPYLMECPAGLYFNEELKMKIATILFIGFLAVANAANEKKVVCYFTDWSIQQFPPQNVDTNLCTHIIYAFVVPDGNGGVSAPKRDVVDGLNSLRLKNPDLKVMIAVGGDNQSHLFSPSVRTPDMIQRFVNNLYNLVKQYGFDGIDLDWEYPSQSDRDNFSQLVRKLKERLDPENLLLSAAVYPVNLERGKGYNIPEISRYFDFINLMTYDLRGAWAPATEINAPLYDGASEVTVDGSVRHWMNSGAPAEKLILGIPFYGRTFTTNGQSKGVGTPGQGKGRPGPISQTEGILNYNEICSNIKNDHWEEFFEESQKVPYAVKGNQWVGYDNARSINEKVNYAQKNGLGGMMVWAIHQDDIQGVCGEKNILLKAVNNIRRSASSGGRIPPIKSPRTGKNIRPTPGGNQYPPNTRSNNNNNNGVRPNYNPGNPWLRPNQNNGGIQNPNAPINGVRPNYNPGNPWLSSNQNNGAFKRRPAQNNGNRQSSNICVQEGLVRDPASCSNYYQCVSNGSGFTPYRQSCAPEKVVCYYGDWSATQLPPQNIDPNLCTHIIYSFVAPDGNGGVSAPNKNMLDELSSLKNKNPNLKIMVAVGGASTSGSFSPSVSRPDVLQRFVDNLYNLVKQYGLDGIDLDWEYPSQAEKENFSQFTRKLKERLSQDNLLLSAAVYSVNLEHGRGYDIPEISKNLDFINLMTYDLRGAWAPATEINAPLYDGSSEITVDGSVRYWLKSGAPAEKLILGIPFYGRAFTTNGQSKGVGTPASGPGAPGPISQEGGVLNYNEICSNIKNEHWEEFFEESQKVPYAVKGNQWVGYDNARSINEKVNYAQKNGLGGMMVWAIHQDDVQGVCGEKNALLKAVNNIHGSLGGGVSPPGQQPIIDNNIRPTQEGNQNPPNTIPNNNYNNNEVRPNDVGYNQNNVAPPNQNNAAPLNQNNGAPASQNNGVFKRMPAQNNGNSPSSNVCVQEGLVRDPASCSTYYQCVSNGSGGYVPYKMNCAPGTLFDASIQVCNWPQSVQC</sequence>
<dbReference type="PROSITE" id="PS50940">
    <property type="entry name" value="CHIT_BIND_II"/>
    <property type="match status" value="2"/>
</dbReference>
<feature type="compositionally biased region" description="Low complexity" evidence="8">
    <location>
        <begin position="1000"/>
        <end position="1023"/>
    </location>
</feature>
<feature type="domain" description="GH18" evidence="11">
    <location>
        <begin position="611"/>
        <end position="951"/>
    </location>
</feature>
<dbReference type="EMBL" id="JBJJXI010000067">
    <property type="protein sequence ID" value="KAL3397137.1"/>
    <property type="molecule type" value="Genomic_DNA"/>
</dbReference>
<evidence type="ECO:0000259" key="10">
    <source>
        <dbReference type="PROSITE" id="PS50940"/>
    </source>
</evidence>
<gene>
    <name evidence="12" type="ORF">TKK_009162</name>
</gene>
<feature type="region of interest" description="Disordered" evidence="8">
    <location>
        <begin position="355"/>
        <end position="375"/>
    </location>
</feature>
<dbReference type="FunFam" id="3.20.20.80:FF:000007">
    <property type="entry name" value="Acidic mammalian chitinase"/>
    <property type="match status" value="2"/>
</dbReference>
<name>A0ABD2WX85_9HYME</name>
<dbReference type="Gene3D" id="3.20.20.80">
    <property type="entry name" value="Glycosidases"/>
    <property type="match status" value="2"/>
</dbReference>
<feature type="region of interest" description="Disordered" evidence="8">
    <location>
        <begin position="21"/>
        <end position="42"/>
    </location>
</feature>
<dbReference type="InterPro" id="IPR036508">
    <property type="entry name" value="Chitin-bd_dom_sf"/>
</dbReference>
<dbReference type="PROSITE" id="PS51910">
    <property type="entry name" value="GH18_2"/>
    <property type="match status" value="2"/>
</dbReference>
<protein>
    <recommendedName>
        <fullName evidence="14">Chitinase</fullName>
    </recommendedName>
</protein>
<evidence type="ECO:0000313" key="12">
    <source>
        <dbReference type="EMBL" id="KAL3397137.1"/>
    </source>
</evidence>
<dbReference type="Gene3D" id="3.10.50.10">
    <property type="match status" value="2"/>
</dbReference>
<keyword evidence="13" id="KW-1185">Reference proteome</keyword>
<dbReference type="PANTHER" id="PTHR11177:SF317">
    <property type="entry name" value="CHITINASE 12-RELATED"/>
    <property type="match status" value="1"/>
</dbReference>
<feature type="chain" id="PRO_5044839493" description="Chitinase" evidence="9">
    <location>
        <begin position="18"/>
        <end position="1101"/>
    </location>
</feature>
<dbReference type="FunFam" id="3.10.50.10:FF:000001">
    <property type="entry name" value="Chitinase 3-like 1"/>
    <property type="match status" value="2"/>
</dbReference>
<dbReference type="PANTHER" id="PTHR11177">
    <property type="entry name" value="CHITINASE"/>
    <property type="match status" value="1"/>
</dbReference>
<evidence type="ECO:0008006" key="14">
    <source>
        <dbReference type="Google" id="ProtNLM"/>
    </source>
</evidence>
<evidence type="ECO:0000256" key="2">
    <source>
        <dbReference type="ARBA" id="ARBA00022669"/>
    </source>
</evidence>
<dbReference type="Pfam" id="PF00704">
    <property type="entry name" value="Glyco_hydro_18"/>
    <property type="match status" value="2"/>
</dbReference>
<dbReference type="InterPro" id="IPR029070">
    <property type="entry name" value="Chitinase_insertion_sf"/>
</dbReference>
<dbReference type="Pfam" id="PF01607">
    <property type="entry name" value="CBM_14"/>
    <property type="match status" value="2"/>
</dbReference>
<comment type="similarity">
    <text evidence="1">Belongs to the glycosyl hydrolase 18 family. Chitinase class II subfamily.</text>
</comment>
<feature type="region of interest" description="Disordered" evidence="8">
    <location>
        <begin position="467"/>
        <end position="571"/>
    </location>
</feature>
<dbReference type="InterPro" id="IPR017853">
    <property type="entry name" value="GH"/>
</dbReference>
<dbReference type="InterPro" id="IPR002557">
    <property type="entry name" value="Chitin-bd_dom"/>
</dbReference>
<evidence type="ECO:0000256" key="4">
    <source>
        <dbReference type="ARBA" id="ARBA00022801"/>
    </source>
</evidence>
<feature type="compositionally biased region" description="Low complexity" evidence="8">
    <location>
        <begin position="975"/>
        <end position="992"/>
    </location>
</feature>
<keyword evidence="5" id="KW-1015">Disulfide bond</keyword>
<feature type="signal peptide" evidence="9">
    <location>
        <begin position="1"/>
        <end position="17"/>
    </location>
</feature>
<feature type="compositionally biased region" description="Low complexity" evidence="8">
    <location>
        <begin position="493"/>
        <end position="538"/>
    </location>
</feature>
<dbReference type="SUPFAM" id="SSF51445">
    <property type="entry name" value="(Trans)glycosidases"/>
    <property type="match status" value="2"/>
</dbReference>